<dbReference type="GeneID" id="5914349"/>
<protein>
    <submittedName>
        <fullName evidence="1">Uncharacterized protein</fullName>
    </submittedName>
</protein>
<evidence type="ECO:0000313" key="2">
    <source>
        <dbReference type="Proteomes" id="UP000008076"/>
    </source>
</evidence>
<dbReference type="Proteomes" id="UP000008076">
    <property type="component" value="Unassembled WGS sequence"/>
</dbReference>
<evidence type="ECO:0000313" key="1">
    <source>
        <dbReference type="EMBL" id="EDR21680.1"/>
    </source>
</evidence>
<proteinExistence type="predicted"/>
<reference evidence="2" key="1">
    <citation type="submission" date="2007-12" db="EMBL/GenBank/DDBJ databases">
        <title>Annotation of Entamoeba dispar SAW760.</title>
        <authorList>
            <person name="Lorenzi H."/>
            <person name="Inman J."/>
            <person name="Schobel S."/>
            <person name="Amedeo P."/>
            <person name="Caler E."/>
        </authorList>
    </citation>
    <scope>NUCLEOTIDE SEQUENCE [LARGE SCALE GENOMIC DNA]</scope>
    <source>
        <strain evidence="2">ATCC PRA-260 / SAW760</strain>
    </source>
</reference>
<dbReference type="RefSeq" id="XP_001741838.1">
    <property type="nucleotide sequence ID" value="XM_001741786.1"/>
</dbReference>
<accession>B0EUV6</accession>
<name>B0EUV6_ENTDS</name>
<gene>
    <name evidence="1" type="ORF">EDI_247550</name>
</gene>
<dbReference type="AlphaFoldDB" id="B0EUV6"/>
<keyword evidence="2" id="KW-1185">Reference proteome</keyword>
<dbReference type="OMA" id="CICKIAF"/>
<dbReference type="EMBL" id="DS550974">
    <property type="protein sequence ID" value="EDR21680.1"/>
    <property type="molecule type" value="Genomic_DNA"/>
</dbReference>
<dbReference type="OrthoDB" id="27966at2759"/>
<sequence>MENLHTTIQQIIKQCTSNNPIDLESLNKINTWYFNIIVNKDNLEEKELIESTLFEMYSTFCHYIETNKNDPKILFLLESVHNIILKEYFIHYSFIINYYAPCELNKINKEPNQAIKNYSKYLIFIEKVMCLSSEVNSAFYYLQSDIKQIIPFIVNALTLPYPDLLNNTINLLLHFNPEDIPIPKTIIPLSIYLKSVFKNNEIKLIYQFIQHLLGPSLHKHPLLDALFGLDRKELITSRLNEFPIQFFIADINNKELNSLLLNLLQSPYQHHFIQILQLIHSPLFSTDPNQLLQFISTPFYFFVLSYFIQLKDVPFSSAIIECYKNQHENLIPVLLEEATKQSGILAVKSILKVCVLSNVVSDKIRHLCICKIAFFMNKNKPFADEIRRYGEFFGMIEENIKKEHDTVSESFFMSLAALSGYDILLISQYSRFKEFIIEALQKPTKARITFLMMLSKTLEGRKLLKERINEINNIRLLIQNSLIKNEEIKGLQLFLQSYDTLTNIN</sequence>
<organism evidence="2">
    <name type="scientific">Entamoeba dispar (strain ATCC PRA-260 / SAW760)</name>
    <dbReference type="NCBI Taxonomy" id="370354"/>
    <lineage>
        <taxon>Eukaryota</taxon>
        <taxon>Amoebozoa</taxon>
        <taxon>Evosea</taxon>
        <taxon>Archamoebae</taxon>
        <taxon>Mastigamoebida</taxon>
        <taxon>Entamoebidae</taxon>
        <taxon>Entamoeba</taxon>
    </lineage>
</organism>
<dbReference type="eggNOG" id="ENOG502RG1P">
    <property type="taxonomic scope" value="Eukaryota"/>
</dbReference>
<dbReference type="KEGG" id="edi:EDI_247550"/>
<dbReference type="VEuPathDB" id="AmoebaDB:EDI_247550"/>